<dbReference type="Gene3D" id="2.40.10.220">
    <property type="entry name" value="predicted glycosyltransferase like domains"/>
    <property type="match status" value="1"/>
</dbReference>
<keyword evidence="3" id="KW-1185">Reference proteome</keyword>
<dbReference type="InterPro" id="IPR009875">
    <property type="entry name" value="PilZ_domain"/>
</dbReference>
<dbReference type="Proteomes" id="UP001162891">
    <property type="component" value="Chromosome"/>
</dbReference>
<gene>
    <name evidence="2" type="ORF">AMOR_25710</name>
</gene>
<organism evidence="2 3">
    <name type="scientific">Anaeromyxobacter oryzae</name>
    <dbReference type="NCBI Taxonomy" id="2918170"/>
    <lineage>
        <taxon>Bacteria</taxon>
        <taxon>Pseudomonadati</taxon>
        <taxon>Myxococcota</taxon>
        <taxon>Myxococcia</taxon>
        <taxon>Myxococcales</taxon>
        <taxon>Cystobacterineae</taxon>
        <taxon>Anaeromyxobacteraceae</taxon>
        <taxon>Anaeromyxobacter</taxon>
    </lineage>
</organism>
<sequence length="206" mass="21007">MSEFIENPRRAPRAPVPCDARVAVPAAGFFSAPTSDVGPGGCQLKTPVPLPPGARVFLELKHDLVPAPCAVTGRVAWSAPGEAPRAGVAFDAAASTAAGRFFDSLAEAHPDAVAASAAPDRIPADAPLAPAPPPDGEVGLLPDEVTVLRSVGAGIVADAFRDGAGDRWPRLVNPLFALLGRRLVVLGPPDPAAAAAWAERLDRAAT</sequence>
<accession>A0ABM7WVP8</accession>
<protein>
    <recommendedName>
        <fullName evidence="1">PilZ domain-containing protein</fullName>
    </recommendedName>
</protein>
<evidence type="ECO:0000313" key="2">
    <source>
        <dbReference type="EMBL" id="BDG03575.1"/>
    </source>
</evidence>
<evidence type="ECO:0000313" key="3">
    <source>
        <dbReference type="Proteomes" id="UP001162891"/>
    </source>
</evidence>
<dbReference type="RefSeq" id="WP_248361696.1">
    <property type="nucleotide sequence ID" value="NZ_AP025591.1"/>
</dbReference>
<feature type="domain" description="PilZ" evidence="1">
    <location>
        <begin position="9"/>
        <end position="91"/>
    </location>
</feature>
<dbReference type="Pfam" id="PF07238">
    <property type="entry name" value="PilZ"/>
    <property type="match status" value="1"/>
</dbReference>
<reference evidence="3" key="1">
    <citation type="journal article" date="2022" name="Int. J. Syst. Evol. Microbiol.">
        <title>Anaeromyxobacter oryzae sp. nov., Anaeromyxobacter diazotrophicus sp. nov. and Anaeromyxobacter paludicola sp. nov., isolated from paddy soils.</title>
        <authorList>
            <person name="Itoh H."/>
            <person name="Xu Z."/>
            <person name="Mise K."/>
            <person name="Masuda Y."/>
            <person name="Ushijima N."/>
            <person name="Hayakawa C."/>
            <person name="Shiratori Y."/>
            <person name="Senoo K."/>
        </authorList>
    </citation>
    <scope>NUCLEOTIDE SEQUENCE [LARGE SCALE GENOMIC DNA]</scope>
    <source>
        <strain evidence="3">Red232</strain>
    </source>
</reference>
<dbReference type="EMBL" id="AP025591">
    <property type="protein sequence ID" value="BDG03575.1"/>
    <property type="molecule type" value="Genomic_DNA"/>
</dbReference>
<proteinExistence type="predicted"/>
<name>A0ABM7WVP8_9BACT</name>
<evidence type="ECO:0000259" key="1">
    <source>
        <dbReference type="Pfam" id="PF07238"/>
    </source>
</evidence>